<dbReference type="Proteomes" id="UP000261580">
    <property type="component" value="Unassembled WGS sequence"/>
</dbReference>
<keyword evidence="2" id="KW-0732">Signal</keyword>
<feature type="signal peptide" evidence="2">
    <location>
        <begin position="1"/>
        <end position="16"/>
    </location>
</feature>
<name>A0A3Q4MNE2_NEOBR</name>
<feature type="compositionally biased region" description="Basic residues" evidence="1">
    <location>
        <begin position="84"/>
        <end position="93"/>
    </location>
</feature>
<sequence length="93" mass="10753">MAFSCVCILSWHQVLSQQFVSHYLPCTPPAALSYSSRCFQTRKKKEQREVTDKHDLRAARGCKQKQAQGSQKGKQRRQQTSACRVRRSKRALK</sequence>
<dbReference type="AlphaFoldDB" id="A0A3Q4MNE2"/>
<protein>
    <recommendedName>
        <fullName evidence="5">Secreted protein</fullName>
    </recommendedName>
</protein>
<evidence type="ECO:0000313" key="3">
    <source>
        <dbReference type="Ensembl" id="ENSNBRP00000015199.1"/>
    </source>
</evidence>
<reference evidence="3" key="1">
    <citation type="submission" date="2025-08" db="UniProtKB">
        <authorList>
            <consortium name="Ensembl"/>
        </authorList>
    </citation>
    <scope>IDENTIFICATION</scope>
</reference>
<organism evidence="3 4">
    <name type="scientific">Neolamprologus brichardi</name>
    <name type="common">Fairy cichlid</name>
    <name type="synonym">Lamprologus brichardi</name>
    <dbReference type="NCBI Taxonomy" id="32507"/>
    <lineage>
        <taxon>Eukaryota</taxon>
        <taxon>Metazoa</taxon>
        <taxon>Chordata</taxon>
        <taxon>Craniata</taxon>
        <taxon>Vertebrata</taxon>
        <taxon>Euteleostomi</taxon>
        <taxon>Actinopterygii</taxon>
        <taxon>Neopterygii</taxon>
        <taxon>Teleostei</taxon>
        <taxon>Neoteleostei</taxon>
        <taxon>Acanthomorphata</taxon>
        <taxon>Ovalentaria</taxon>
        <taxon>Cichlomorphae</taxon>
        <taxon>Cichliformes</taxon>
        <taxon>Cichlidae</taxon>
        <taxon>African cichlids</taxon>
        <taxon>Pseudocrenilabrinae</taxon>
        <taxon>Lamprologini</taxon>
        <taxon>Neolamprologus</taxon>
    </lineage>
</organism>
<dbReference type="Ensembl" id="ENSNBRT00000015613.1">
    <property type="protein sequence ID" value="ENSNBRP00000015199.1"/>
    <property type="gene ID" value="ENSNBRG00000011769.1"/>
</dbReference>
<evidence type="ECO:0008006" key="5">
    <source>
        <dbReference type="Google" id="ProtNLM"/>
    </source>
</evidence>
<reference evidence="3" key="2">
    <citation type="submission" date="2025-09" db="UniProtKB">
        <authorList>
            <consortium name="Ensembl"/>
        </authorList>
    </citation>
    <scope>IDENTIFICATION</scope>
</reference>
<feature type="chain" id="PRO_5018655288" description="Secreted protein" evidence="2">
    <location>
        <begin position="17"/>
        <end position="93"/>
    </location>
</feature>
<evidence type="ECO:0000256" key="1">
    <source>
        <dbReference type="SAM" id="MobiDB-lite"/>
    </source>
</evidence>
<proteinExistence type="predicted"/>
<feature type="compositionally biased region" description="Basic and acidic residues" evidence="1">
    <location>
        <begin position="46"/>
        <end position="58"/>
    </location>
</feature>
<dbReference type="Bgee" id="ENSNBRG00000011769">
    <property type="expression patterns" value="Expressed in blood and 1 other cell type or tissue"/>
</dbReference>
<feature type="region of interest" description="Disordered" evidence="1">
    <location>
        <begin position="45"/>
        <end position="93"/>
    </location>
</feature>
<evidence type="ECO:0000256" key="2">
    <source>
        <dbReference type="SAM" id="SignalP"/>
    </source>
</evidence>
<accession>A0A3Q4MNE2</accession>
<evidence type="ECO:0000313" key="4">
    <source>
        <dbReference type="Proteomes" id="UP000261580"/>
    </source>
</evidence>
<keyword evidence="4" id="KW-1185">Reference proteome</keyword>